<reference evidence="4" key="1">
    <citation type="submission" date="2022-08" db="UniProtKB">
        <authorList>
            <consortium name="EnsemblMetazoa"/>
        </authorList>
    </citation>
    <scope>IDENTIFICATION</scope>
    <source>
        <strain evidence="4">05x7-T-G4-1.051#20</strain>
    </source>
</reference>
<dbReference type="EnsemblMetazoa" id="G9884.1">
    <property type="protein sequence ID" value="G9884.1:cds"/>
    <property type="gene ID" value="G9884"/>
</dbReference>
<accession>A0A8W8P7F8</accession>
<evidence type="ECO:0000313" key="5">
    <source>
        <dbReference type="Proteomes" id="UP000005408"/>
    </source>
</evidence>
<organism evidence="4 5">
    <name type="scientific">Magallana gigas</name>
    <name type="common">Pacific oyster</name>
    <name type="synonym">Crassostrea gigas</name>
    <dbReference type="NCBI Taxonomy" id="29159"/>
    <lineage>
        <taxon>Eukaryota</taxon>
        <taxon>Metazoa</taxon>
        <taxon>Spiralia</taxon>
        <taxon>Lophotrochozoa</taxon>
        <taxon>Mollusca</taxon>
        <taxon>Bivalvia</taxon>
        <taxon>Autobranchia</taxon>
        <taxon>Pteriomorphia</taxon>
        <taxon>Ostreida</taxon>
        <taxon>Ostreoidea</taxon>
        <taxon>Ostreidae</taxon>
        <taxon>Magallana</taxon>
    </lineage>
</organism>
<keyword evidence="1" id="KW-1133">Transmembrane helix</keyword>
<dbReference type="PANTHER" id="PTHR19991">
    <property type="entry name" value="L 2 01289"/>
    <property type="match status" value="1"/>
</dbReference>
<dbReference type="Proteomes" id="UP000005408">
    <property type="component" value="Unassembled WGS sequence"/>
</dbReference>
<keyword evidence="5" id="KW-1185">Reference proteome</keyword>
<dbReference type="Gene3D" id="3.40.30.10">
    <property type="entry name" value="Glutaredoxin"/>
    <property type="match status" value="2"/>
</dbReference>
<evidence type="ECO:0000259" key="3">
    <source>
        <dbReference type="Pfam" id="PF00085"/>
    </source>
</evidence>
<keyword evidence="1" id="KW-0472">Membrane</keyword>
<evidence type="ECO:0000313" key="4">
    <source>
        <dbReference type="EnsemblMetazoa" id="G9884.1:cds"/>
    </source>
</evidence>
<evidence type="ECO:0000256" key="1">
    <source>
        <dbReference type="SAM" id="Phobius"/>
    </source>
</evidence>
<feature type="transmembrane region" description="Helical" evidence="1">
    <location>
        <begin position="280"/>
        <end position="302"/>
    </location>
</feature>
<dbReference type="InterPro" id="IPR013766">
    <property type="entry name" value="Thioredoxin_domain"/>
</dbReference>
<name>A0A8W8P7F8_MAGGI</name>
<keyword evidence="2" id="KW-0732">Signal</keyword>
<evidence type="ECO:0000256" key="2">
    <source>
        <dbReference type="SAM" id="SignalP"/>
    </source>
</evidence>
<dbReference type="PANTHER" id="PTHR19991:SF2">
    <property type="entry name" value="GH08893P"/>
    <property type="match status" value="1"/>
</dbReference>
<dbReference type="Pfam" id="PF00085">
    <property type="entry name" value="Thioredoxin"/>
    <property type="match status" value="1"/>
</dbReference>
<feature type="domain" description="Thioredoxin" evidence="3">
    <location>
        <begin position="137"/>
        <end position="220"/>
    </location>
</feature>
<dbReference type="InterPro" id="IPR036249">
    <property type="entry name" value="Thioredoxin-like_sf"/>
</dbReference>
<proteinExistence type="predicted"/>
<dbReference type="OMA" id="HGKMYRY"/>
<protein>
    <recommendedName>
        <fullName evidence="3">Thioredoxin domain-containing protein</fullName>
    </recommendedName>
</protein>
<dbReference type="OrthoDB" id="72053at2759"/>
<dbReference type="CDD" id="cd02961">
    <property type="entry name" value="PDI_a_family"/>
    <property type="match status" value="1"/>
</dbReference>
<dbReference type="AlphaFoldDB" id="A0A8W8P7F8"/>
<feature type="chain" id="PRO_5036466128" description="Thioredoxin domain-containing protein" evidence="2">
    <location>
        <begin position="30"/>
        <end position="313"/>
    </location>
</feature>
<dbReference type="SUPFAM" id="SSF52833">
    <property type="entry name" value="Thioredoxin-like"/>
    <property type="match status" value="2"/>
</dbReference>
<sequence length="313" mass="34699">MTNTCTSLMKLHMLCYVCLVIIFAAKSDAVNSITASEIKREVEVNKYVLVLFMNGNSETNRAAEEVLSKIETPDLYDQEVVRVTCRDRNLAASLGVISYPQLMFYRSQVPAMYDGELAAPAVQSWLEQAREVNLQTLDDTSFEHLTQASTGATTGDWLVMFYKDSCPQYLPALEGAGVLIRQKTNVAKVNVEESPETAERFHVQDCPTTYLFHHGKMYGYISQTSAEIYRVKSLVSFATSWYKNVEGARVPAIPTAFDKLTESIADYLKKNLQSPEGGNFLLIGGAVLAVIAFIVAVVVATCSRNAKKTVKED</sequence>
<feature type="signal peptide" evidence="2">
    <location>
        <begin position="1"/>
        <end position="29"/>
    </location>
</feature>
<keyword evidence="1" id="KW-0812">Transmembrane</keyword>